<evidence type="ECO:0008006" key="6">
    <source>
        <dbReference type="Google" id="ProtNLM"/>
    </source>
</evidence>
<organism evidence="4 5">
    <name type="scientific">Candidatus Mediterraneibacter pullicola</name>
    <dbReference type="NCBI Taxonomy" id="2838682"/>
    <lineage>
        <taxon>Bacteria</taxon>
        <taxon>Bacillati</taxon>
        <taxon>Bacillota</taxon>
        <taxon>Clostridia</taxon>
        <taxon>Lachnospirales</taxon>
        <taxon>Lachnospiraceae</taxon>
        <taxon>Mediterraneibacter</taxon>
    </lineage>
</organism>
<keyword evidence="2" id="KW-0812">Transmembrane</keyword>
<evidence type="ECO:0000256" key="1">
    <source>
        <dbReference type="SAM" id="MobiDB-lite"/>
    </source>
</evidence>
<reference evidence="4" key="2">
    <citation type="submission" date="2021-04" db="EMBL/GenBank/DDBJ databases">
        <authorList>
            <person name="Gilroy R."/>
        </authorList>
    </citation>
    <scope>NUCLEOTIDE SEQUENCE</scope>
    <source>
        <strain evidence="4">ChiSjej2B20-11307</strain>
    </source>
</reference>
<comment type="caution">
    <text evidence="4">The sequence shown here is derived from an EMBL/GenBank/DDBJ whole genome shotgun (WGS) entry which is preliminary data.</text>
</comment>
<feature type="transmembrane region" description="Helical" evidence="2">
    <location>
        <begin position="342"/>
        <end position="365"/>
    </location>
</feature>
<feature type="chain" id="PRO_5038363521" description="Cohesin domain-containing protein" evidence="3">
    <location>
        <begin position="28"/>
        <end position="473"/>
    </location>
</feature>
<keyword evidence="2" id="KW-0472">Membrane</keyword>
<reference evidence="4" key="1">
    <citation type="journal article" date="2021" name="PeerJ">
        <title>Extensive microbial diversity within the chicken gut microbiome revealed by metagenomics and culture.</title>
        <authorList>
            <person name="Gilroy R."/>
            <person name="Ravi A."/>
            <person name="Getino M."/>
            <person name="Pursley I."/>
            <person name="Horton D.L."/>
            <person name="Alikhan N.F."/>
            <person name="Baker D."/>
            <person name="Gharbi K."/>
            <person name="Hall N."/>
            <person name="Watson M."/>
            <person name="Adriaenssens E.M."/>
            <person name="Foster-Nyarko E."/>
            <person name="Jarju S."/>
            <person name="Secka A."/>
            <person name="Antonio M."/>
            <person name="Oren A."/>
            <person name="Chaudhuri R.R."/>
            <person name="La Ragione R."/>
            <person name="Hildebrand F."/>
            <person name="Pallen M.J."/>
        </authorList>
    </citation>
    <scope>NUCLEOTIDE SEQUENCE</scope>
    <source>
        <strain evidence="4">ChiSjej2B20-11307</strain>
    </source>
</reference>
<evidence type="ECO:0000256" key="3">
    <source>
        <dbReference type="SAM" id="SignalP"/>
    </source>
</evidence>
<evidence type="ECO:0000313" key="4">
    <source>
        <dbReference type="EMBL" id="HJA07002.1"/>
    </source>
</evidence>
<evidence type="ECO:0000256" key="2">
    <source>
        <dbReference type="SAM" id="Phobius"/>
    </source>
</evidence>
<dbReference type="EMBL" id="DXAK01000042">
    <property type="protein sequence ID" value="HJA07002.1"/>
    <property type="molecule type" value="Genomic_DNA"/>
</dbReference>
<evidence type="ECO:0000313" key="5">
    <source>
        <dbReference type="Proteomes" id="UP000824223"/>
    </source>
</evidence>
<dbReference type="SUPFAM" id="SSF49384">
    <property type="entry name" value="Carbohydrate-binding domain"/>
    <property type="match status" value="1"/>
</dbReference>
<sequence length="473" mass="51802">MKAFKKLAGMILAVCLMVPMFSILAFAADGVLMFSDPSTKVGENVNIDLVVRSDGGTVGDVSVTMNYDTSALEFVSGDGFSADGSGSLTYTGTGSSSELRSTMTFRALKQTDTTLTVNSSSAVLSSGETLNLEQGSSAISIAAADDGSTSVEASGTAAAGTSTDITVSVNGTDYNFSEAFTTADIPEGYSETTMTFNGEERKFVANESGITLGYLVDASGAGTFFLFQQDDATFVPFAQVTISDTTSLIPLDNVEAVKLPDNYEQSTLTVQGYEFPIWSDPSVSNRFYVIYALNTRTNEAGLYQYDAEDETYQYFEAPASTEDTDSGAALPGAFGQFISEHVMVVVTAMAVICLLLLILMIIFAVKLVHRNQELDDLYDEYDIPFDDEDDSNEKVSKKSSEKDLKSQKDEYAGNEFEDDEYEDDEYDDEYEDDKYDDDEYDDEYEDDEYDDEEYDDEGEDGKDKDYDINFIDL</sequence>
<feature type="region of interest" description="Disordered" evidence="1">
    <location>
        <begin position="383"/>
        <end position="473"/>
    </location>
</feature>
<dbReference type="AlphaFoldDB" id="A0A9D2HAP1"/>
<name>A0A9D2HAP1_9FIRM</name>
<proteinExistence type="predicted"/>
<keyword evidence="2" id="KW-1133">Transmembrane helix</keyword>
<protein>
    <recommendedName>
        <fullName evidence="6">Cohesin domain-containing protein</fullName>
    </recommendedName>
</protein>
<dbReference type="GO" id="GO:0030246">
    <property type="term" value="F:carbohydrate binding"/>
    <property type="evidence" value="ECO:0007669"/>
    <property type="project" value="InterPro"/>
</dbReference>
<feature type="compositionally biased region" description="Acidic residues" evidence="1">
    <location>
        <begin position="415"/>
        <end position="460"/>
    </location>
</feature>
<dbReference type="InterPro" id="IPR008965">
    <property type="entry name" value="CBM2/CBM3_carb-bd_dom_sf"/>
</dbReference>
<feature type="signal peptide" evidence="3">
    <location>
        <begin position="1"/>
        <end position="27"/>
    </location>
</feature>
<dbReference type="Proteomes" id="UP000824223">
    <property type="component" value="Unassembled WGS sequence"/>
</dbReference>
<accession>A0A9D2HAP1</accession>
<gene>
    <name evidence="4" type="ORF">H9798_07680</name>
</gene>
<keyword evidence="3" id="KW-0732">Signal</keyword>
<feature type="compositionally biased region" description="Basic and acidic residues" evidence="1">
    <location>
        <begin position="392"/>
        <end position="411"/>
    </location>
</feature>